<protein>
    <submittedName>
        <fullName evidence="1">Uncharacterized protein</fullName>
    </submittedName>
</protein>
<dbReference type="RefSeq" id="WP_203324717.1">
    <property type="nucleotide sequence ID" value="NZ_CP069213.1"/>
</dbReference>
<keyword evidence="2" id="KW-1185">Reference proteome</keyword>
<name>A0ABX7G113_9GAMM</name>
<evidence type="ECO:0000313" key="1">
    <source>
        <dbReference type="EMBL" id="QRH01022.1"/>
    </source>
</evidence>
<sequence>MQHIQQLLMPYQQHSLSAWDRLRLGYSLCVHGGVEVKAFRGGEPEAYWLQVPEGHVHCGALHAASTAWQWDITPGGTLEPLKLEAVPESQLGFLLVQAAHFDHCY</sequence>
<reference evidence="1 2" key="1">
    <citation type="journal article" date="2012" name="Antonie Van Leeuwenhoek">
        <title>Shewanella litorisediminis sp. nov., a gammaproteobacterium isolated from a tidal flat sediment.</title>
        <authorList>
            <person name="Lee M.H."/>
            <person name="Yoon J.H."/>
        </authorList>
    </citation>
    <scope>NUCLEOTIDE SEQUENCE [LARGE SCALE GENOMIC DNA]</scope>
    <source>
        <strain evidence="1 2">SMK1-12</strain>
    </source>
</reference>
<accession>A0ABX7G113</accession>
<dbReference type="EMBL" id="CP069213">
    <property type="protein sequence ID" value="QRH01022.1"/>
    <property type="molecule type" value="Genomic_DNA"/>
</dbReference>
<dbReference type="Proteomes" id="UP000596252">
    <property type="component" value="Chromosome"/>
</dbReference>
<evidence type="ECO:0000313" key="2">
    <source>
        <dbReference type="Proteomes" id="UP000596252"/>
    </source>
</evidence>
<proteinExistence type="predicted"/>
<organism evidence="1 2">
    <name type="scientific">Shewanella litorisediminis</name>
    <dbReference type="NCBI Taxonomy" id="1173586"/>
    <lineage>
        <taxon>Bacteria</taxon>
        <taxon>Pseudomonadati</taxon>
        <taxon>Pseudomonadota</taxon>
        <taxon>Gammaproteobacteria</taxon>
        <taxon>Alteromonadales</taxon>
        <taxon>Shewanellaceae</taxon>
        <taxon>Shewanella</taxon>
    </lineage>
</organism>
<gene>
    <name evidence="1" type="ORF">JQC75_14300</name>
</gene>